<dbReference type="EMBL" id="JAPFFF010000013">
    <property type="protein sequence ID" value="KAK8872229.1"/>
    <property type="molecule type" value="Genomic_DNA"/>
</dbReference>
<dbReference type="Gene3D" id="2.30.30.750">
    <property type="match status" value="1"/>
</dbReference>
<dbReference type="Gene3D" id="2.170.260.40">
    <property type="match status" value="1"/>
</dbReference>
<feature type="domain" description="Xrn1 helical" evidence="8">
    <location>
        <begin position="345"/>
        <end position="521"/>
    </location>
</feature>
<feature type="domain" description="Xrn1 N-terminal" evidence="7">
    <location>
        <begin position="1"/>
        <end position="208"/>
    </location>
</feature>
<keyword evidence="5" id="KW-0687">Ribonucleoprotein</keyword>
<keyword evidence="11" id="KW-1185">Reference proteome</keyword>
<dbReference type="Gene3D" id="1.25.40.1050">
    <property type="match status" value="1"/>
</dbReference>
<keyword evidence="2" id="KW-0378">Hydrolase</keyword>
<evidence type="ECO:0000259" key="9">
    <source>
        <dbReference type="Pfam" id="PF18129"/>
    </source>
</evidence>
<dbReference type="InterPro" id="IPR047008">
    <property type="entry name" value="XRN1_SH3_sf"/>
</dbReference>
<evidence type="ECO:0000256" key="2">
    <source>
        <dbReference type="ARBA" id="ARBA00022801"/>
    </source>
</evidence>
<accession>A0ABR2J315</accession>
<name>A0ABR2J315_9EUKA</name>
<dbReference type="Gene3D" id="3.40.50.12390">
    <property type="match status" value="2"/>
</dbReference>
<evidence type="ECO:0000256" key="4">
    <source>
        <dbReference type="ARBA" id="ARBA00022980"/>
    </source>
</evidence>
<dbReference type="InterPro" id="IPR027073">
    <property type="entry name" value="5_3_exoribonuclease"/>
</dbReference>
<dbReference type="Pfam" id="PF18129">
    <property type="entry name" value="SH3_12"/>
    <property type="match status" value="1"/>
</dbReference>
<comment type="similarity">
    <text evidence="6">Belongs to the 5'-3' exonuclease family.</text>
</comment>
<dbReference type="InterPro" id="IPR041385">
    <property type="entry name" value="SH3_12"/>
</dbReference>
<dbReference type="PANTHER" id="PTHR12341">
    <property type="entry name" value="5'-&gt;3' EXORIBONUCLEASE"/>
    <property type="match status" value="1"/>
</dbReference>
<feature type="domain" description="Xrn1 helical" evidence="8">
    <location>
        <begin position="255"/>
        <end position="321"/>
    </location>
</feature>
<evidence type="ECO:0000256" key="1">
    <source>
        <dbReference type="ARBA" id="ARBA00022722"/>
    </source>
</evidence>
<dbReference type="InterPro" id="IPR004859">
    <property type="entry name" value="Xrn1_N"/>
</dbReference>
<dbReference type="Proteomes" id="UP001470230">
    <property type="component" value="Unassembled WGS sequence"/>
</dbReference>
<evidence type="ECO:0000256" key="6">
    <source>
        <dbReference type="ARBA" id="ARBA00038299"/>
    </source>
</evidence>
<dbReference type="CDD" id="cd18673">
    <property type="entry name" value="PIN_XRN1-2-like"/>
    <property type="match status" value="1"/>
</dbReference>
<dbReference type="InterPro" id="IPR047007">
    <property type="entry name" value="XRN1_D1_sf"/>
</dbReference>
<dbReference type="Pfam" id="PF03159">
    <property type="entry name" value="XRN_N"/>
    <property type="match status" value="1"/>
</dbReference>
<feature type="domain" description="5'-3' exoribonuclease 1 SH3-like" evidence="9">
    <location>
        <begin position="954"/>
        <end position="1020"/>
    </location>
</feature>
<evidence type="ECO:0000259" key="7">
    <source>
        <dbReference type="Pfam" id="PF03159"/>
    </source>
</evidence>
<gene>
    <name evidence="10" type="ORF">M9Y10_007995</name>
</gene>
<dbReference type="InterPro" id="IPR041988">
    <property type="entry name" value="Ribosomal_uL24_KOW"/>
</dbReference>
<proteinExistence type="inferred from homology"/>
<evidence type="ECO:0000313" key="10">
    <source>
        <dbReference type="EMBL" id="KAK8872229.1"/>
    </source>
</evidence>
<sequence>MGVPGFYKWLVQRYPLIRRRLSDIPCPKIDNLYIDFNCIIYNSLQNVTSTEPPYTILFQEVCRFLDVLIQSIRPQCLIFIAVDGPAPFAKCTQQRSRRFVSARDYVPGGFDTTQISVGTEFMELLHDFLTQFLQEKTKTDKIWGTPDVIYSSHRSPGEGEHKFFNFIRSNIQSKNITENTSHCIYSPDADLLFLGLQTRQPYFYILREWDGWIGPNERVGNGKLDKLKFSDVQFELINLMIARECLQLDYPKITDINRIIDDFAAFSFLIGNDFIPHFPDVVIQSGQFTSVVQTYQNTIMGKGYLINDEGKIDKKVLKELLTNYVLEFHNNDRSGTIKSDGEARKYLMSKYPEEFKMDPDNFERDLANAVLDSFDWVFDYYTKGCQSWNWCFPFPYPPPLITVAKYCEGHRSTFELDRPPLPFEQLLSIEPPQSADHLPAGVRQLMFPPSPIAHFYPKTFEIDLNGRRFEHEGVVLIPMIKIDDIREEFQKVAKDLTPEEVKRNTLMNDLIVKDGQVSDYDESKLLLLKKRAEDDSKPPFWPSLYDANIQFTYSKANCKINLFGMASFSASIFIHFAEKAYDIKPPKKVNELKNILNKPILINWPYLKPALVSAVIDRGGFVLPEEIKVNKKEVENIFSNTEKLYKQTYAIDCSDENVILAVHPVLKTSIEQNRFRFDSNTIFVPYQFTTSVHSSPSFLTYFDRKQPPELTAGMTVVVKSGQNQGRVGKVVSVGNDKNVTIEILNAKKFDGFDKLFNDEQEQWESINAISDENQIPIEKVQKLLSSVVIQIGESKTFDVAFTAYSKGKVLDGFCRSYKEKDGDEERTHYEVTKEFVSKVNEYISSPLLSFLLDLLKDDKVKNIGYLNAKKIWPDDDFTSSSMKTAELTQFMKEQLNKKFFLIDDFIDSISQTTLSKIEEKLIHCSDGEIEGQKDVVENIDNLIWAGKPKEIEQKCGIGSRVINLTTSGPIPFGAVGTVVQFDRKNLMFSVVLDDEFKYGNNLRKRLRTNRGYIARIDDLFFIQ</sequence>
<organism evidence="10 11">
    <name type="scientific">Tritrichomonas musculus</name>
    <dbReference type="NCBI Taxonomy" id="1915356"/>
    <lineage>
        <taxon>Eukaryota</taxon>
        <taxon>Metamonada</taxon>
        <taxon>Parabasalia</taxon>
        <taxon>Tritrichomonadida</taxon>
        <taxon>Tritrichomonadidae</taxon>
        <taxon>Tritrichomonas</taxon>
    </lineage>
</organism>
<evidence type="ECO:0000256" key="5">
    <source>
        <dbReference type="ARBA" id="ARBA00023274"/>
    </source>
</evidence>
<protein>
    <submittedName>
        <fullName evidence="10">5'-3' exoribonuclease 1</fullName>
    </submittedName>
</protein>
<dbReference type="InterPro" id="IPR041412">
    <property type="entry name" value="Xrn1_helical"/>
</dbReference>
<evidence type="ECO:0000259" key="8">
    <source>
        <dbReference type="Pfam" id="PF17846"/>
    </source>
</evidence>
<dbReference type="PANTHER" id="PTHR12341:SF7">
    <property type="entry name" value="5'-3' EXORIBONUCLEASE 1"/>
    <property type="match status" value="1"/>
</dbReference>
<comment type="caution">
    <text evidence="10">The sequence shown here is derived from an EMBL/GenBank/DDBJ whole genome shotgun (WGS) entry which is preliminary data.</text>
</comment>
<evidence type="ECO:0000256" key="3">
    <source>
        <dbReference type="ARBA" id="ARBA00022839"/>
    </source>
</evidence>
<reference evidence="10 11" key="1">
    <citation type="submission" date="2024-04" db="EMBL/GenBank/DDBJ databases">
        <title>Tritrichomonas musculus Genome.</title>
        <authorList>
            <person name="Alves-Ferreira E."/>
            <person name="Grigg M."/>
            <person name="Lorenzi H."/>
            <person name="Galac M."/>
        </authorList>
    </citation>
    <scope>NUCLEOTIDE SEQUENCE [LARGE SCALE GENOMIC DNA]</scope>
    <source>
        <strain evidence="10 11">EAF2021</strain>
    </source>
</reference>
<dbReference type="Pfam" id="PF17846">
    <property type="entry name" value="XRN_M"/>
    <property type="match status" value="2"/>
</dbReference>
<keyword evidence="1" id="KW-0540">Nuclease</keyword>
<evidence type="ECO:0000313" key="11">
    <source>
        <dbReference type="Proteomes" id="UP001470230"/>
    </source>
</evidence>
<dbReference type="CDD" id="cd06089">
    <property type="entry name" value="KOW_RPL26"/>
    <property type="match status" value="1"/>
</dbReference>
<keyword evidence="4" id="KW-0689">Ribosomal protein</keyword>
<keyword evidence="3" id="KW-0269">Exonuclease</keyword>